<dbReference type="EMBL" id="LAZR01038083">
    <property type="protein sequence ID" value="KKL20478.1"/>
    <property type="molecule type" value="Genomic_DNA"/>
</dbReference>
<feature type="region of interest" description="Disordered" evidence="1">
    <location>
        <begin position="105"/>
        <end position="130"/>
    </location>
</feature>
<dbReference type="SUPFAM" id="SSF159894">
    <property type="entry name" value="YgaC/TfoX-N like"/>
    <property type="match status" value="1"/>
</dbReference>
<dbReference type="Pfam" id="PF04993">
    <property type="entry name" value="TfoX_N"/>
    <property type="match status" value="1"/>
</dbReference>
<accession>A0A0F9E8T0</accession>
<reference evidence="3" key="1">
    <citation type="journal article" date="2015" name="Nature">
        <title>Complex archaea that bridge the gap between prokaryotes and eukaryotes.</title>
        <authorList>
            <person name="Spang A."/>
            <person name="Saw J.H."/>
            <person name="Jorgensen S.L."/>
            <person name="Zaremba-Niedzwiedzka K."/>
            <person name="Martijn J."/>
            <person name="Lind A.E."/>
            <person name="van Eijk R."/>
            <person name="Schleper C."/>
            <person name="Guy L."/>
            <person name="Ettema T.J."/>
        </authorList>
    </citation>
    <scope>NUCLEOTIDE SEQUENCE</scope>
</reference>
<gene>
    <name evidence="3" type="ORF">LCGC14_2455050</name>
</gene>
<sequence>MAVSDEYLQFVMDQLQGIGPLRAQKAFGQAVVFCDGVPFGYVIDDVLYFKVDEANKSDYDEAGVMAWVTSDKNGIGRSYAVPADVLENRDVLKAWAEKAVAVASRRAAGKRRSKTQPWARADAEDGAAEL</sequence>
<organism evidence="3">
    <name type="scientific">marine sediment metagenome</name>
    <dbReference type="NCBI Taxonomy" id="412755"/>
    <lineage>
        <taxon>unclassified sequences</taxon>
        <taxon>metagenomes</taxon>
        <taxon>ecological metagenomes</taxon>
    </lineage>
</organism>
<proteinExistence type="predicted"/>
<dbReference type="AlphaFoldDB" id="A0A0F9E8T0"/>
<evidence type="ECO:0000259" key="2">
    <source>
        <dbReference type="Pfam" id="PF04993"/>
    </source>
</evidence>
<dbReference type="Gene3D" id="3.30.1460.30">
    <property type="entry name" value="YgaC/TfoX-N like chaperone"/>
    <property type="match status" value="1"/>
</dbReference>
<name>A0A0F9E8T0_9ZZZZ</name>
<comment type="caution">
    <text evidence="3">The sequence shown here is derived from an EMBL/GenBank/DDBJ whole genome shotgun (WGS) entry which is preliminary data.</text>
</comment>
<protein>
    <recommendedName>
        <fullName evidence="2">TfoX N-terminal domain-containing protein</fullName>
    </recommendedName>
</protein>
<feature type="domain" description="TfoX N-terminal" evidence="2">
    <location>
        <begin position="13"/>
        <end position="102"/>
    </location>
</feature>
<evidence type="ECO:0000313" key="3">
    <source>
        <dbReference type="EMBL" id="KKL20478.1"/>
    </source>
</evidence>
<evidence type="ECO:0000256" key="1">
    <source>
        <dbReference type="SAM" id="MobiDB-lite"/>
    </source>
</evidence>
<dbReference type="InterPro" id="IPR007076">
    <property type="entry name" value="TfoX_N"/>
</dbReference>